<dbReference type="WBParaSite" id="RSKR_0000264900.1">
    <property type="protein sequence ID" value="RSKR_0000264900.1"/>
    <property type="gene ID" value="RSKR_0000264900"/>
</dbReference>
<accession>A0AC35TPZ1</accession>
<dbReference type="Proteomes" id="UP000095286">
    <property type="component" value="Unplaced"/>
</dbReference>
<proteinExistence type="predicted"/>
<sequence>MALSKTGPFYYNLINNHKSNRMIDYESLEVKVLLATNNSHAKGTLLDKSFDNSSEAIQIIKSIQKDCYQECETIDIIMDAFDDSDDKKDNLEEYRDILTNLFQINLPSLNEVNLVIYKHDGYCSKPDFLDTLQCLIRTFTLKQISHVKLSLNHIDQALFLIENAEIMESFISQHVPHIKQVTVIVHFQGYDPELLSVQLDKIGNIALRIFKFKFTLSNNFEETAIEFLSKLSKYLDATISSKDKIKITINDYSDNINLYQSICHSKYANIEYNLNASQFLNDTLRWPDNTPFVTLNSLIIVFTPFCHNLLEDICEQKLKLTLSCLKKLNKLACVFAIQPDNVTTKEKELITKTLFAMPSCVQILKLIQPPFIIDSQKIAATFPNLKSLKLTSQSDAYNGYDINYFIPLKVEILCLDCIGNNDFNFNPKLRLLMEFCLNVTMQGHNSDNQLNENSCTARQSIFQADEAFRRKTCNCGKIRSSFKNIIITKLRSDGFDCISYAKIDDWNLKLLKSVKKWN</sequence>
<organism evidence="1 2">
    <name type="scientific">Rhabditophanes sp. KR3021</name>
    <dbReference type="NCBI Taxonomy" id="114890"/>
    <lineage>
        <taxon>Eukaryota</taxon>
        <taxon>Metazoa</taxon>
        <taxon>Ecdysozoa</taxon>
        <taxon>Nematoda</taxon>
        <taxon>Chromadorea</taxon>
        <taxon>Rhabditida</taxon>
        <taxon>Tylenchina</taxon>
        <taxon>Panagrolaimomorpha</taxon>
        <taxon>Strongyloidoidea</taxon>
        <taxon>Alloionematidae</taxon>
        <taxon>Rhabditophanes</taxon>
    </lineage>
</organism>
<protein>
    <submittedName>
        <fullName evidence="2">KH domain-containing protein</fullName>
    </submittedName>
</protein>
<reference evidence="2" key="1">
    <citation type="submission" date="2016-11" db="UniProtKB">
        <authorList>
            <consortium name="WormBaseParasite"/>
        </authorList>
    </citation>
    <scope>IDENTIFICATION</scope>
    <source>
        <strain evidence="2">KR3021</strain>
    </source>
</reference>
<name>A0AC35TPZ1_9BILA</name>
<evidence type="ECO:0000313" key="1">
    <source>
        <dbReference type="Proteomes" id="UP000095286"/>
    </source>
</evidence>
<evidence type="ECO:0000313" key="2">
    <source>
        <dbReference type="WBParaSite" id="RSKR_0000264900.1"/>
    </source>
</evidence>